<feature type="transmembrane region" description="Helical" evidence="1">
    <location>
        <begin position="153"/>
        <end position="172"/>
    </location>
</feature>
<feature type="transmembrane region" description="Helical" evidence="1">
    <location>
        <begin position="88"/>
        <end position="113"/>
    </location>
</feature>
<dbReference type="EMBL" id="CP077062">
    <property type="protein sequence ID" value="QWZ10099.1"/>
    <property type="molecule type" value="Genomic_DNA"/>
</dbReference>
<dbReference type="AlphaFoldDB" id="A0A975Y253"/>
<protein>
    <submittedName>
        <fullName evidence="2">Uncharacterized protein</fullName>
    </submittedName>
</protein>
<evidence type="ECO:0000256" key="1">
    <source>
        <dbReference type="SAM" id="Phobius"/>
    </source>
</evidence>
<proteinExistence type="predicted"/>
<evidence type="ECO:0000313" key="2">
    <source>
        <dbReference type="EMBL" id="QWZ10099.1"/>
    </source>
</evidence>
<feature type="transmembrane region" description="Helical" evidence="1">
    <location>
        <begin position="125"/>
        <end position="147"/>
    </location>
</feature>
<sequence>MTTDQYVLTHVVGSGLGTILGIFGVFALAAHLASTHARNISLLAMVITVLGQTLFLMVIGISAVAAPLEGQAYRAGIYALRDLPSTTASVAQGLIGLLVITLSFLGNSLLGVAIWRSRILPRWTAAVWTVAAVLMYPLGLVVAAAMTGSTPRTVLVGALLVTASGGWIAWCVQQGSSPAGRTPRLDPAIVDLAAGSSRRGTGR</sequence>
<evidence type="ECO:0000313" key="3">
    <source>
        <dbReference type="Proteomes" id="UP000683575"/>
    </source>
</evidence>
<dbReference type="Proteomes" id="UP000683575">
    <property type="component" value="Chromosome"/>
</dbReference>
<gene>
    <name evidence="2" type="ORF">KRR39_10385</name>
</gene>
<keyword evidence="1" id="KW-0812">Transmembrane</keyword>
<keyword evidence="1" id="KW-0472">Membrane</keyword>
<feature type="transmembrane region" description="Helical" evidence="1">
    <location>
        <begin position="6"/>
        <end position="30"/>
    </location>
</feature>
<organism evidence="2 3">
    <name type="scientific">Nocardioides panacis</name>
    <dbReference type="NCBI Taxonomy" id="2849501"/>
    <lineage>
        <taxon>Bacteria</taxon>
        <taxon>Bacillati</taxon>
        <taxon>Actinomycetota</taxon>
        <taxon>Actinomycetes</taxon>
        <taxon>Propionibacteriales</taxon>
        <taxon>Nocardioidaceae</taxon>
        <taxon>Nocardioides</taxon>
    </lineage>
</organism>
<dbReference type="RefSeq" id="WP_216941945.1">
    <property type="nucleotide sequence ID" value="NZ_CP077062.1"/>
</dbReference>
<keyword evidence="1" id="KW-1133">Transmembrane helix</keyword>
<feature type="transmembrane region" description="Helical" evidence="1">
    <location>
        <begin position="42"/>
        <end position="68"/>
    </location>
</feature>
<accession>A0A975Y253</accession>
<name>A0A975Y253_9ACTN</name>
<dbReference type="KEGG" id="nps:KRR39_10385"/>
<keyword evidence="3" id="KW-1185">Reference proteome</keyword>
<reference evidence="2" key="1">
    <citation type="submission" date="2021-06" db="EMBL/GenBank/DDBJ databases">
        <title>Complete genome sequence of Nocardioides sp. G188.</title>
        <authorList>
            <person name="Im W.-T."/>
        </authorList>
    </citation>
    <scope>NUCLEOTIDE SEQUENCE</scope>
    <source>
        <strain evidence="2">G188</strain>
    </source>
</reference>